<dbReference type="EMBL" id="JAWDGP010004303">
    <property type="protein sequence ID" value="KAK3765451.1"/>
    <property type="molecule type" value="Genomic_DNA"/>
</dbReference>
<organism evidence="1 2">
    <name type="scientific">Elysia crispata</name>
    <name type="common">lettuce slug</name>
    <dbReference type="NCBI Taxonomy" id="231223"/>
    <lineage>
        <taxon>Eukaryota</taxon>
        <taxon>Metazoa</taxon>
        <taxon>Spiralia</taxon>
        <taxon>Lophotrochozoa</taxon>
        <taxon>Mollusca</taxon>
        <taxon>Gastropoda</taxon>
        <taxon>Heterobranchia</taxon>
        <taxon>Euthyneura</taxon>
        <taxon>Panpulmonata</taxon>
        <taxon>Sacoglossa</taxon>
        <taxon>Placobranchoidea</taxon>
        <taxon>Plakobranchidae</taxon>
        <taxon>Elysia</taxon>
    </lineage>
</organism>
<sequence>MMDEMDEVFETFEDVVAELWSSPLMNHKSPFDDYKDLYVGYERPTRIPVPISPASPSLVRATRKLLYASRDGASPHPEDQHLTQTCRSVSLFAPCLLQDDESRPVCVNV</sequence>
<name>A0AAE1DCH6_9GAST</name>
<evidence type="ECO:0000313" key="1">
    <source>
        <dbReference type="EMBL" id="KAK3765451.1"/>
    </source>
</evidence>
<accession>A0AAE1DCH6</accession>
<protein>
    <submittedName>
        <fullName evidence="1">Uncharacterized protein</fullName>
    </submittedName>
</protein>
<comment type="caution">
    <text evidence="1">The sequence shown here is derived from an EMBL/GenBank/DDBJ whole genome shotgun (WGS) entry which is preliminary data.</text>
</comment>
<evidence type="ECO:0000313" key="2">
    <source>
        <dbReference type="Proteomes" id="UP001283361"/>
    </source>
</evidence>
<keyword evidence="2" id="KW-1185">Reference proteome</keyword>
<gene>
    <name evidence="1" type="ORF">RRG08_066997</name>
</gene>
<proteinExistence type="predicted"/>
<reference evidence="1" key="1">
    <citation type="journal article" date="2023" name="G3 (Bethesda)">
        <title>A reference genome for the long-term kleptoplast-retaining sea slug Elysia crispata morphotype clarki.</title>
        <authorList>
            <person name="Eastman K.E."/>
            <person name="Pendleton A.L."/>
            <person name="Shaikh M.A."/>
            <person name="Suttiyut T."/>
            <person name="Ogas R."/>
            <person name="Tomko P."/>
            <person name="Gavelis G."/>
            <person name="Widhalm J.R."/>
            <person name="Wisecaver J.H."/>
        </authorList>
    </citation>
    <scope>NUCLEOTIDE SEQUENCE</scope>
    <source>
        <strain evidence="1">ECLA1</strain>
    </source>
</reference>
<dbReference type="AlphaFoldDB" id="A0AAE1DCH6"/>
<dbReference type="Proteomes" id="UP001283361">
    <property type="component" value="Unassembled WGS sequence"/>
</dbReference>